<protein>
    <recommendedName>
        <fullName evidence="5">RanBP2-type domain-containing protein</fullName>
    </recommendedName>
</protein>
<dbReference type="EMBL" id="CAUYUJ010008047">
    <property type="protein sequence ID" value="CAK0822719.1"/>
    <property type="molecule type" value="Genomic_DNA"/>
</dbReference>
<proteinExistence type="predicted"/>
<feature type="domain" description="RanBP2-type" evidence="5">
    <location>
        <begin position="55"/>
        <end position="74"/>
    </location>
</feature>
<feature type="region of interest" description="Disordered" evidence="4">
    <location>
        <begin position="81"/>
        <end position="207"/>
    </location>
</feature>
<reference evidence="6" key="1">
    <citation type="submission" date="2023-10" db="EMBL/GenBank/DDBJ databases">
        <authorList>
            <person name="Chen Y."/>
            <person name="Shah S."/>
            <person name="Dougan E. K."/>
            <person name="Thang M."/>
            <person name="Chan C."/>
        </authorList>
    </citation>
    <scope>NUCLEOTIDE SEQUENCE [LARGE SCALE GENOMIC DNA]</scope>
</reference>
<keyword evidence="2" id="KW-0863">Zinc-finger</keyword>
<dbReference type="Proteomes" id="UP001189429">
    <property type="component" value="Unassembled WGS sequence"/>
</dbReference>
<evidence type="ECO:0000256" key="2">
    <source>
        <dbReference type="ARBA" id="ARBA00022771"/>
    </source>
</evidence>
<sequence>MTRRTGSAPAARRSTSRSARRACRARPRSPGRPSRRSQDWRVGKKDLGENVSADWTCRQCQQFNLAADKVCKKCQAQCPPKTAAAVPLGASEFRSGRGSGHFDRQDPKEERNSHNSDDEDYDEFGRKKKKTLSKADRQKAALERLKNKARPAREAEGGESRLVPQDEETEHLGDASSWPLPDAELARRASRRGRGRLSRQGAGGGGG</sequence>
<evidence type="ECO:0000256" key="4">
    <source>
        <dbReference type="SAM" id="MobiDB-lite"/>
    </source>
</evidence>
<keyword evidence="7" id="KW-1185">Reference proteome</keyword>
<evidence type="ECO:0000313" key="6">
    <source>
        <dbReference type="EMBL" id="CAK0822719.1"/>
    </source>
</evidence>
<name>A0ABN9RWD2_9DINO</name>
<feature type="compositionally biased region" description="Basic and acidic residues" evidence="4">
    <location>
        <begin position="100"/>
        <end position="116"/>
    </location>
</feature>
<evidence type="ECO:0000256" key="1">
    <source>
        <dbReference type="ARBA" id="ARBA00022723"/>
    </source>
</evidence>
<feature type="compositionally biased region" description="Basic and acidic residues" evidence="4">
    <location>
        <begin position="133"/>
        <end position="159"/>
    </location>
</feature>
<accession>A0ABN9RWD2</accession>
<feature type="compositionally biased region" description="Basic residues" evidence="4">
    <location>
        <begin position="14"/>
        <end position="35"/>
    </location>
</feature>
<evidence type="ECO:0000256" key="3">
    <source>
        <dbReference type="ARBA" id="ARBA00022833"/>
    </source>
</evidence>
<keyword evidence="3" id="KW-0862">Zinc</keyword>
<organism evidence="6 7">
    <name type="scientific">Prorocentrum cordatum</name>
    <dbReference type="NCBI Taxonomy" id="2364126"/>
    <lineage>
        <taxon>Eukaryota</taxon>
        <taxon>Sar</taxon>
        <taxon>Alveolata</taxon>
        <taxon>Dinophyceae</taxon>
        <taxon>Prorocentrales</taxon>
        <taxon>Prorocentraceae</taxon>
        <taxon>Prorocentrum</taxon>
    </lineage>
</organism>
<feature type="compositionally biased region" description="Basic residues" evidence="4">
    <location>
        <begin position="188"/>
        <end position="197"/>
    </location>
</feature>
<feature type="compositionally biased region" description="Basic and acidic residues" evidence="4">
    <location>
        <begin position="36"/>
        <end position="45"/>
    </location>
</feature>
<evidence type="ECO:0000313" key="7">
    <source>
        <dbReference type="Proteomes" id="UP001189429"/>
    </source>
</evidence>
<feature type="compositionally biased region" description="Low complexity" evidence="4">
    <location>
        <begin position="1"/>
        <end position="13"/>
    </location>
</feature>
<evidence type="ECO:0000259" key="5">
    <source>
        <dbReference type="PROSITE" id="PS01358"/>
    </source>
</evidence>
<comment type="caution">
    <text evidence="6">The sequence shown here is derived from an EMBL/GenBank/DDBJ whole genome shotgun (WGS) entry which is preliminary data.</text>
</comment>
<keyword evidence="1" id="KW-0479">Metal-binding</keyword>
<gene>
    <name evidence="6" type="ORF">PCOR1329_LOCUS23664</name>
</gene>
<feature type="region of interest" description="Disordered" evidence="4">
    <location>
        <begin position="1"/>
        <end position="45"/>
    </location>
</feature>
<dbReference type="PROSITE" id="PS01358">
    <property type="entry name" value="ZF_RANBP2_1"/>
    <property type="match status" value="1"/>
</dbReference>
<dbReference type="InterPro" id="IPR001876">
    <property type="entry name" value="Znf_RanBP2"/>
</dbReference>
<feature type="non-terminal residue" evidence="6">
    <location>
        <position position="207"/>
    </location>
</feature>